<accession>A0A839ZWV3</accession>
<evidence type="ECO:0000313" key="7">
    <source>
        <dbReference type="Proteomes" id="UP000530564"/>
    </source>
</evidence>
<dbReference type="RefSeq" id="WP_183771214.1">
    <property type="nucleotide sequence ID" value="NZ_JACIDK010000002.1"/>
</dbReference>
<proteinExistence type="predicted"/>
<evidence type="ECO:0000259" key="5">
    <source>
        <dbReference type="PROSITE" id="PS50977"/>
    </source>
</evidence>
<dbReference type="SUPFAM" id="SSF46689">
    <property type="entry name" value="Homeodomain-like"/>
    <property type="match status" value="1"/>
</dbReference>
<feature type="compositionally biased region" description="Low complexity" evidence="4">
    <location>
        <begin position="66"/>
        <end position="76"/>
    </location>
</feature>
<protein>
    <submittedName>
        <fullName evidence="6">AcrR family transcriptional regulator</fullName>
    </submittedName>
</protein>
<dbReference type="EMBL" id="JACIDK010000002">
    <property type="protein sequence ID" value="MBB3890806.1"/>
    <property type="molecule type" value="Genomic_DNA"/>
</dbReference>
<dbReference type="AlphaFoldDB" id="A0A839ZWV3"/>
<gene>
    <name evidence="6" type="ORF">GGQ61_001523</name>
</gene>
<evidence type="ECO:0000313" key="6">
    <source>
        <dbReference type="EMBL" id="MBB3890806.1"/>
    </source>
</evidence>
<feature type="DNA-binding region" description="H-T-H motif" evidence="2">
    <location>
        <begin position="114"/>
        <end position="133"/>
    </location>
</feature>
<feature type="region of interest" description="Disordered" evidence="4">
    <location>
        <begin position="52"/>
        <end position="90"/>
    </location>
</feature>
<feature type="coiled-coil region" evidence="3">
    <location>
        <begin position="134"/>
        <end position="161"/>
    </location>
</feature>
<evidence type="ECO:0000256" key="3">
    <source>
        <dbReference type="SAM" id="Coils"/>
    </source>
</evidence>
<dbReference type="InterPro" id="IPR009057">
    <property type="entry name" value="Homeodomain-like_sf"/>
</dbReference>
<evidence type="ECO:0000256" key="2">
    <source>
        <dbReference type="PROSITE-ProRule" id="PRU00335"/>
    </source>
</evidence>
<organism evidence="6 7">
    <name type="scientific">Phenylobacterium haematophilum</name>
    <dbReference type="NCBI Taxonomy" id="98513"/>
    <lineage>
        <taxon>Bacteria</taxon>
        <taxon>Pseudomonadati</taxon>
        <taxon>Pseudomonadota</taxon>
        <taxon>Alphaproteobacteria</taxon>
        <taxon>Caulobacterales</taxon>
        <taxon>Caulobacteraceae</taxon>
        <taxon>Phenylobacterium</taxon>
    </lineage>
</organism>
<keyword evidence="1 2" id="KW-0238">DNA-binding</keyword>
<comment type="caution">
    <text evidence="6">The sequence shown here is derived from an EMBL/GenBank/DDBJ whole genome shotgun (WGS) entry which is preliminary data.</text>
</comment>
<dbReference type="GO" id="GO:0003677">
    <property type="term" value="F:DNA binding"/>
    <property type="evidence" value="ECO:0007669"/>
    <property type="project" value="UniProtKB-UniRule"/>
</dbReference>
<name>A0A839ZWV3_9CAUL</name>
<keyword evidence="7" id="KW-1185">Reference proteome</keyword>
<evidence type="ECO:0000256" key="1">
    <source>
        <dbReference type="ARBA" id="ARBA00023125"/>
    </source>
</evidence>
<feature type="domain" description="HTH tetR-type" evidence="5">
    <location>
        <begin position="91"/>
        <end position="151"/>
    </location>
</feature>
<keyword evidence="3" id="KW-0175">Coiled coil</keyword>
<dbReference type="InterPro" id="IPR001647">
    <property type="entry name" value="HTH_TetR"/>
</dbReference>
<evidence type="ECO:0000256" key="4">
    <source>
        <dbReference type="SAM" id="MobiDB-lite"/>
    </source>
</evidence>
<dbReference type="Proteomes" id="UP000530564">
    <property type="component" value="Unassembled WGS sequence"/>
</dbReference>
<reference evidence="6 7" key="1">
    <citation type="submission" date="2020-08" db="EMBL/GenBank/DDBJ databases">
        <title>Genomic Encyclopedia of Type Strains, Phase IV (KMG-IV): sequencing the most valuable type-strain genomes for metagenomic binning, comparative biology and taxonomic classification.</title>
        <authorList>
            <person name="Goeker M."/>
        </authorList>
    </citation>
    <scope>NUCLEOTIDE SEQUENCE [LARGE SCALE GENOMIC DNA]</scope>
    <source>
        <strain evidence="6 7">DSM 21793</strain>
    </source>
</reference>
<sequence length="282" mass="30358">MSAALTRQQLYDRVWAAPMTQVAAELGLSGGGLAKICDRLLIPYPPRGHWARAKAGRASEPPPLPGQGAAPALTAGERSRTRRRQTRAPAEVRRAELLDAAAQIIVAEGLPAATLKAAARRVGLSEAQAHNHFARRADLLVALARRELEAMEARRRDELDQGRDRQERVRRSTLAYLREVAQRGALIQLLTASAEVREGLRAERAASRTSESRRVSEGLEAAYGLPPELAVGATRVLTAVTLRAGRLVASGRLSLEAAEPLTLAMVEAGNRALVRAYRPSGG</sequence>
<dbReference type="PROSITE" id="PS50977">
    <property type="entry name" value="HTH_TETR_2"/>
    <property type="match status" value="1"/>
</dbReference>
<dbReference type="Gene3D" id="1.10.357.10">
    <property type="entry name" value="Tetracycline Repressor, domain 2"/>
    <property type="match status" value="1"/>
</dbReference>